<evidence type="ECO:0000256" key="5">
    <source>
        <dbReference type="PROSITE-ProRule" id="PRU00023"/>
    </source>
</evidence>
<dbReference type="InterPro" id="IPR036770">
    <property type="entry name" value="Ankyrin_rpt-contain_sf"/>
</dbReference>
<sequence length="104" mass="11742">MASIHQVILDGRLSQLNLLINRIGCNVNEKDSYGRTPLHLAALSDQENYGYQVARLLLQGNADINITDFQQQTPLIYACLLNRSKLVQLLLRTKAIDLNIIDHD</sequence>
<dbReference type="PANTHER" id="PTHR24197">
    <property type="entry name" value="ANKYRIN REPEAT DOMAIN-CONTAINING PROTEIN 61"/>
    <property type="match status" value="1"/>
</dbReference>
<dbReference type="EMBL" id="CAJOBI010351087">
    <property type="protein sequence ID" value="CAF5221233.1"/>
    <property type="molecule type" value="Genomic_DNA"/>
</dbReference>
<name>A0A8S3JWZ2_9BILA</name>
<keyword evidence="1" id="KW-0677">Repeat</keyword>
<comment type="function">
    <text evidence="3">Plays an important role in regulating intracellular signaling events associated with erythroid terminal differentiation.</text>
</comment>
<dbReference type="Gene3D" id="1.25.40.20">
    <property type="entry name" value="Ankyrin repeat-containing domain"/>
    <property type="match status" value="1"/>
</dbReference>
<evidence type="ECO:0000256" key="3">
    <source>
        <dbReference type="ARBA" id="ARBA00037385"/>
    </source>
</evidence>
<gene>
    <name evidence="6" type="ORF">SMN809_LOCUS82253</name>
</gene>
<organism evidence="6 7">
    <name type="scientific">Rotaria magnacalcarata</name>
    <dbReference type="NCBI Taxonomy" id="392030"/>
    <lineage>
        <taxon>Eukaryota</taxon>
        <taxon>Metazoa</taxon>
        <taxon>Spiralia</taxon>
        <taxon>Gnathifera</taxon>
        <taxon>Rotifera</taxon>
        <taxon>Eurotatoria</taxon>
        <taxon>Bdelloidea</taxon>
        <taxon>Philodinida</taxon>
        <taxon>Philodinidae</taxon>
        <taxon>Rotaria</taxon>
    </lineage>
</organism>
<dbReference type="InterPro" id="IPR002110">
    <property type="entry name" value="Ankyrin_rpt"/>
</dbReference>
<evidence type="ECO:0000256" key="4">
    <source>
        <dbReference type="ARBA" id="ARBA00039237"/>
    </source>
</evidence>
<evidence type="ECO:0000256" key="1">
    <source>
        <dbReference type="ARBA" id="ARBA00022737"/>
    </source>
</evidence>
<dbReference type="AlphaFoldDB" id="A0A8S3JWZ2"/>
<accession>A0A8S3JWZ2</accession>
<evidence type="ECO:0000313" key="6">
    <source>
        <dbReference type="EMBL" id="CAF5221233.1"/>
    </source>
</evidence>
<dbReference type="PRINTS" id="PR01415">
    <property type="entry name" value="ANKYRIN"/>
</dbReference>
<dbReference type="Proteomes" id="UP000676336">
    <property type="component" value="Unassembled WGS sequence"/>
</dbReference>
<protein>
    <recommendedName>
        <fullName evidence="4">Ankyrin repeat domain-containing protein 54</fullName>
    </recommendedName>
</protein>
<dbReference type="Pfam" id="PF12796">
    <property type="entry name" value="Ank_2"/>
    <property type="match status" value="1"/>
</dbReference>
<comment type="caution">
    <text evidence="6">The sequence shown here is derived from an EMBL/GenBank/DDBJ whole genome shotgun (WGS) entry which is preliminary data.</text>
</comment>
<dbReference type="PROSITE" id="PS50297">
    <property type="entry name" value="ANK_REP_REGION"/>
    <property type="match status" value="1"/>
</dbReference>
<feature type="repeat" description="ANK" evidence="5">
    <location>
        <begin position="33"/>
        <end position="69"/>
    </location>
</feature>
<proteinExistence type="predicted"/>
<dbReference type="SUPFAM" id="SSF48403">
    <property type="entry name" value="Ankyrin repeat"/>
    <property type="match status" value="1"/>
</dbReference>
<evidence type="ECO:0000313" key="7">
    <source>
        <dbReference type="Proteomes" id="UP000676336"/>
    </source>
</evidence>
<keyword evidence="2 5" id="KW-0040">ANK repeat</keyword>
<evidence type="ECO:0000256" key="2">
    <source>
        <dbReference type="ARBA" id="ARBA00023043"/>
    </source>
</evidence>
<dbReference type="PROSITE" id="PS50088">
    <property type="entry name" value="ANK_REPEAT"/>
    <property type="match status" value="1"/>
</dbReference>
<dbReference type="PANTHER" id="PTHR24197:SF44">
    <property type="entry name" value="ANKYRIN REPEAT DOMAIN-CONTAINING PROTEIN 54"/>
    <property type="match status" value="1"/>
</dbReference>
<dbReference type="SMART" id="SM00248">
    <property type="entry name" value="ANK"/>
    <property type="match status" value="2"/>
</dbReference>
<feature type="non-terminal residue" evidence="6">
    <location>
        <position position="104"/>
    </location>
</feature>
<reference evidence="6" key="1">
    <citation type="submission" date="2021-02" db="EMBL/GenBank/DDBJ databases">
        <authorList>
            <person name="Nowell W R."/>
        </authorList>
    </citation>
    <scope>NUCLEOTIDE SEQUENCE</scope>
</reference>